<organism evidence="2 3">
    <name type="scientific">Halobacillus shinanisalinarum</name>
    <dbReference type="NCBI Taxonomy" id="2932258"/>
    <lineage>
        <taxon>Bacteria</taxon>
        <taxon>Bacillati</taxon>
        <taxon>Bacillota</taxon>
        <taxon>Bacilli</taxon>
        <taxon>Bacillales</taxon>
        <taxon>Bacillaceae</taxon>
        <taxon>Halobacillus</taxon>
    </lineage>
</organism>
<dbReference type="EMBL" id="CP095074">
    <property type="protein sequence ID" value="UOQ93334.1"/>
    <property type="molecule type" value="Genomic_DNA"/>
</dbReference>
<sequence length="117" mass="12995">MKKFYLVVALLLSVVFSLFSPTSEAEAAACRNLDISLYSQNTANGEVILRIEGTPGNEIQLAIGKPYDGGTIHVEYFYMPSSGVVYKGFDLGSDGYYRAYTFQYHPCTDNDAVYFSM</sequence>
<accession>A0ABY4GZ12</accession>
<evidence type="ECO:0000256" key="1">
    <source>
        <dbReference type="SAM" id="SignalP"/>
    </source>
</evidence>
<evidence type="ECO:0000313" key="2">
    <source>
        <dbReference type="EMBL" id="UOQ93334.1"/>
    </source>
</evidence>
<dbReference type="RefSeq" id="WP_244752934.1">
    <property type="nucleotide sequence ID" value="NZ_CP095074.1"/>
</dbReference>
<reference evidence="2 3" key="1">
    <citation type="submission" date="2022-04" db="EMBL/GenBank/DDBJ databases">
        <title>Halobacillus sp. isolated from saltern.</title>
        <authorList>
            <person name="Won M."/>
            <person name="Lee C.-M."/>
            <person name="Woen H.-Y."/>
            <person name="Kwon S.-W."/>
        </authorList>
    </citation>
    <scope>NUCLEOTIDE SEQUENCE [LARGE SCALE GENOMIC DNA]</scope>
    <source>
        <strain evidence="2 3">SSTM10-2</strain>
    </source>
</reference>
<feature type="signal peptide" evidence="1">
    <location>
        <begin position="1"/>
        <end position="27"/>
    </location>
</feature>
<proteinExistence type="predicted"/>
<protein>
    <recommendedName>
        <fullName evidence="4">Secreted protein</fullName>
    </recommendedName>
</protein>
<dbReference type="Proteomes" id="UP000831880">
    <property type="component" value="Chromosome"/>
</dbReference>
<keyword evidence="1" id="KW-0732">Signal</keyword>
<gene>
    <name evidence="2" type="ORF">MUO14_23660</name>
</gene>
<keyword evidence="3" id="KW-1185">Reference proteome</keyword>
<feature type="chain" id="PRO_5047390106" description="Secreted protein" evidence="1">
    <location>
        <begin position="28"/>
        <end position="117"/>
    </location>
</feature>
<evidence type="ECO:0000313" key="3">
    <source>
        <dbReference type="Proteomes" id="UP000831880"/>
    </source>
</evidence>
<name>A0ABY4GZ12_9BACI</name>
<evidence type="ECO:0008006" key="4">
    <source>
        <dbReference type="Google" id="ProtNLM"/>
    </source>
</evidence>